<accession>A0A9D4AF72</accession>
<dbReference type="EMBL" id="JAIQCV010000003">
    <property type="protein sequence ID" value="KAH1113984.1"/>
    <property type="molecule type" value="Genomic_DNA"/>
</dbReference>
<dbReference type="PANTHER" id="PTHR33116">
    <property type="entry name" value="REVERSE TRANSCRIPTASE ZINC-BINDING DOMAIN-CONTAINING PROTEIN-RELATED-RELATED"/>
    <property type="match status" value="1"/>
</dbReference>
<dbReference type="OrthoDB" id="1435641at2759"/>
<dbReference type="AlphaFoldDB" id="A0A9D4AF72"/>
<feature type="domain" description="Reverse transcriptase" evidence="1">
    <location>
        <begin position="14"/>
        <end position="80"/>
    </location>
</feature>
<comment type="caution">
    <text evidence="2">The sequence shown here is derived from an EMBL/GenBank/DDBJ whole genome shotgun (WGS) entry which is preliminary data.</text>
</comment>
<dbReference type="InterPro" id="IPR000477">
    <property type="entry name" value="RT_dom"/>
</dbReference>
<evidence type="ECO:0000313" key="3">
    <source>
        <dbReference type="Proteomes" id="UP000828251"/>
    </source>
</evidence>
<reference evidence="2 3" key="1">
    <citation type="journal article" date="2021" name="Plant Biotechnol. J.">
        <title>Multi-omics assisted identification of the key and species-specific regulatory components of drought-tolerant mechanisms in Gossypium stocksii.</title>
        <authorList>
            <person name="Yu D."/>
            <person name="Ke L."/>
            <person name="Zhang D."/>
            <person name="Wu Y."/>
            <person name="Sun Y."/>
            <person name="Mei J."/>
            <person name="Sun J."/>
            <person name="Sun Y."/>
        </authorList>
    </citation>
    <scope>NUCLEOTIDE SEQUENCE [LARGE SCALE GENOMIC DNA]</scope>
    <source>
        <strain evidence="3">cv. E1</strain>
        <tissue evidence="2">Leaf</tissue>
    </source>
</reference>
<organism evidence="2 3">
    <name type="scientific">Gossypium stocksii</name>
    <dbReference type="NCBI Taxonomy" id="47602"/>
    <lineage>
        <taxon>Eukaryota</taxon>
        <taxon>Viridiplantae</taxon>
        <taxon>Streptophyta</taxon>
        <taxon>Embryophyta</taxon>
        <taxon>Tracheophyta</taxon>
        <taxon>Spermatophyta</taxon>
        <taxon>Magnoliopsida</taxon>
        <taxon>eudicotyledons</taxon>
        <taxon>Gunneridae</taxon>
        <taxon>Pentapetalae</taxon>
        <taxon>rosids</taxon>
        <taxon>malvids</taxon>
        <taxon>Malvales</taxon>
        <taxon>Malvaceae</taxon>
        <taxon>Malvoideae</taxon>
        <taxon>Gossypium</taxon>
    </lineage>
</organism>
<keyword evidence="3" id="KW-1185">Reference proteome</keyword>
<evidence type="ECO:0000259" key="1">
    <source>
        <dbReference type="Pfam" id="PF00078"/>
    </source>
</evidence>
<dbReference type="Proteomes" id="UP000828251">
    <property type="component" value="Unassembled WGS sequence"/>
</dbReference>
<dbReference type="Pfam" id="PF00078">
    <property type="entry name" value="RVT_1"/>
    <property type="match status" value="1"/>
</dbReference>
<gene>
    <name evidence="2" type="ORF">J1N35_007362</name>
</gene>
<protein>
    <recommendedName>
        <fullName evidence="1">Reverse transcriptase domain-containing protein</fullName>
    </recommendedName>
</protein>
<dbReference type="PANTHER" id="PTHR33116:SF86">
    <property type="entry name" value="REVERSE TRANSCRIPTASE DOMAIN-CONTAINING PROTEIN"/>
    <property type="match status" value="1"/>
</dbReference>
<sequence>MSAITTATMQVLWNGVPTEKFKPARGVRQGCLLSPYLFVLCMEWLGHSFQTSIASKDWLSIKLSRNGPSLSHLFFADDLVRTNLCNWYAKQLSMVGSFTLVQSVLLTIPNYFIQSMKISKGVCDEIERLTRQFI</sequence>
<evidence type="ECO:0000313" key="2">
    <source>
        <dbReference type="EMBL" id="KAH1113984.1"/>
    </source>
</evidence>
<name>A0A9D4AF72_9ROSI</name>
<proteinExistence type="predicted"/>